<dbReference type="CDD" id="cd00090">
    <property type="entry name" value="HTH_ARSR"/>
    <property type="match status" value="1"/>
</dbReference>
<dbReference type="PANTHER" id="PTHR30136:SF24">
    <property type="entry name" value="HTH-TYPE TRANSCRIPTIONAL REPRESSOR ALLR"/>
    <property type="match status" value="1"/>
</dbReference>
<name>A0ABV5I6M5_9ACTN</name>
<dbReference type="SMART" id="SM00346">
    <property type="entry name" value="HTH_ICLR"/>
    <property type="match status" value="1"/>
</dbReference>
<evidence type="ECO:0000256" key="2">
    <source>
        <dbReference type="ARBA" id="ARBA00023125"/>
    </source>
</evidence>
<dbReference type="InterPro" id="IPR029016">
    <property type="entry name" value="GAF-like_dom_sf"/>
</dbReference>
<accession>A0ABV5I6M5</accession>
<keyword evidence="7" id="KW-1185">Reference proteome</keyword>
<dbReference type="SUPFAM" id="SSF55781">
    <property type="entry name" value="GAF domain-like"/>
    <property type="match status" value="1"/>
</dbReference>
<keyword evidence="2" id="KW-0238">DNA-binding</keyword>
<dbReference type="Proteomes" id="UP001589647">
    <property type="component" value="Unassembled WGS sequence"/>
</dbReference>
<feature type="domain" description="HTH iclR-type" evidence="4">
    <location>
        <begin position="20"/>
        <end position="80"/>
    </location>
</feature>
<dbReference type="InterPro" id="IPR014757">
    <property type="entry name" value="Tscrpt_reg_IclR_C"/>
</dbReference>
<gene>
    <name evidence="6" type="ORF">ACFFV7_03170</name>
</gene>
<keyword evidence="1" id="KW-0805">Transcription regulation</keyword>
<dbReference type="Gene3D" id="3.30.450.40">
    <property type="match status" value="1"/>
</dbReference>
<dbReference type="PANTHER" id="PTHR30136">
    <property type="entry name" value="HELIX-TURN-HELIX TRANSCRIPTIONAL REGULATOR, ICLR FAMILY"/>
    <property type="match status" value="1"/>
</dbReference>
<dbReference type="InterPro" id="IPR005471">
    <property type="entry name" value="Tscrpt_reg_IclR_N"/>
</dbReference>
<evidence type="ECO:0000259" key="5">
    <source>
        <dbReference type="PROSITE" id="PS51078"/>
    </source>
</evidence>
<dbReference type="PROSITE" id="PS51077">
    <property type="entry name" value="HTH_ICLR"/>
    <property type="match status" value="1"/>
</dbReference>
<dbReference type="EMBL" id="JBHMEI010000001">
    <property type="protein sequence ID" value="MFB9200183.1"/>
    <property type="molecule type" value="Genomic_DNA"/>
</dbReference>
<evidence type="ECO:0000313" key="7">
    <source>
        <dbReference type="Proteomes" id="UP001589647"/>
    </source>
</evidence>
<organism evidence="6 7">
    <name type="scientific">Nonomuraea spiralis</name>
    <dbReference type="NCBI Taxonomy" id="46182"/>
    <lineage>
        <taxon>Bacteria</taxon>
        <taxon>Bacillati</taxon>
        <taxon>Actinomycetota</taxon>
        <taxon>Actinomycetes</taxon>
        <taxon>Streptosporangiales</taxon>
        <taxon>Streptosporangiaceae</taxon>
        <taxon>Nonomuraea</taxon>
    </lineage>
</organism>
<dbReference type="InterPro" id="IPR036388">
    <property type="entry name" value="WH-like_DNA-bd_sf"/>
</dbReference>
<reference evidence="6 7" key="1">
    <citation type="submission" date="2024-09" db="EMBL/GenBank/DDBJ databases">
        <authorList>
            <person name="Sun Q."/>
            <person name="Mori K."/>
        </authorList>
    </citation>
    <scope>NUCLEOTIDE SEQUENCE [LARGE SCALE GENOMIC DNA]</scope>
    <source>
        <strain evidence="6 7">CCM 3426</strain>
    </source>
</reference>
<evidence type="ECO:0000256" key="1">
    <source>
        <dbReference type="ARBA" id="ARBA00023015"/>
    </source>
</evidence>
<evidence type="ECO:0000259" key="4">
    <source>
        <dbReference type="PROSITE" id="PS51077"/>
    </source>
</evidence>
<dbReference type="Pfam" id="PF01614">
    <property type="entry name" value="IclR_C"/>
    <property type="match status" value="1"/>
</dbReference>
<dbReference type="RefSeq" id="WP_189645767.1">
    <property type="nucleotide sequence ID" value="NZ_BMRC01000001.1"/>
</dbReference>
<evidence type="ECO:0000313" key="6">
    <source>
        <dbReference type="EMBL" id="MFB9200183.1"/>
    </source>
</evidence>
<proteinExistence type="predicted"/>
<dbReference type="Gene3D" id="1.10.10.10">
    <property type="entry name" value="Winged helix-like DNA-binding domain superfamily/Winged helix DNA-binding domain"/>
    <property type="match status" value="1"/>
</dbReference>
<keyword evidence="3" id="KW-0804">Transcription</keyword>
<dbReference type="Pfam" id="PF09339">
    <property type="entry name" value="HTH_IclR"/>
    <property type="match status" value="1"/>
</dbReference>
<protein>
    <submittedName>
        <fullName evidence="6">IclR family transcriptional regulator</fullName>
    </submittedName>
</protein>
<sequence length="256" mass="27695">MTTNQSPGTNDLSDGEGRTASPIQRALRALELLSADPLTAAELARELDVNRSTALRLLGELVATGYVARNEATKRYTIVPAKFYGLIQAPETDWSQIIDPVLASIRDETGDATMLAVPAKDTMVYLAFFPTRHVVAVSEQLGTIRPMHCSALGKAYLSALDPESLDTHLARLSYAGGTEHAAKGPIELRRRVEESREVRYAIDRDETFDGVRCVAVPVRIRGSLIGAAGISGPSSRLTDARIPQLGQYLATCMSDL</sequence>
<dbReference type="PROSITE" id="PS51078">
    <property type="entry name" value="ICLR_ED"/>
    <property type="match status" value="1"/>
</dbReference>
<comment type="caution">
    <text evidence="6">The sequence shown here is derived from an EMBL/GenBank/DDBJ whole genome shotgun (WGS) entry which is preliminary data.</text>
</comment>
<evidence type="ECO:0000256" key="3">
    <source>
        <dbReference type="ARBA" id="ARBA00023163"/>
    </source>
</evidence>
<dbReference type="InterPro" id="IPR036390">
    <property type="entry name" value="WH_DNA-bd_sf"/>
</dbReference>
<feature type="domain" description="IclR-ED" evidence="5">
    <location>
        <begin position="80"/>
        <end position="256"/>
    </location>
</feature>
<dbReference type="SUPFAM" id="SSF46785">
    <property type="entry name" value="Winged helix' DNA-binding domain"/>
    <property type="match status" value="1"/>
</dbReference>
<dbReference type="InterPro" id="IPR011991">
    <property type="entry name" value="ArsR-like_HTH"/>
</dbReference>
<dbReference type="InterPro" id="IPR050707">
    <property type="entry name" value="HTH_MetabolicPath_Reg"/>
</dbReference>